<proteinExistence type="inferred from homology"/>
<evidence type="ECO:0000256" key="1">
    <source>
        <dbReference type="ARBA" id="ARBA00004123"/>
    </source>
</evidence>
<dbReference type="STRING" id="4540.A0A3L6PMB3"/>
<comment type="caution">
    <text evidence="8">The sequence shown here is derived from an EMBL/GenBank/DDBJ whole genome shotgun (WGS) entry which is preliminary data.</text>
</comment>
<keyword evidence="5" id="KW-0539">Nucleus</keyword>
<dbReference type="Pfam" id="PF00010">
    <property type="entry name" value="HLH"/>
    <property type="match status" value="1"/>
</dbReference>
<dbReference type="OrthoDB" id="1915602at2759"/>
<dbReference type="FunFam" id="4.10.280.10:FF:000002">
    <property type="entry name" value="Basic helix-loop-helix transcription factor"/>
    <property type="match status" value="1"/>
</dbReference>
<sequence length="499" mass="53394">MEGRAGGGDYIASLLSSAPRLDFGVLGSVPAMLDAAAAGGDGGEDCLERFCGDPGFAERAARLSSFSGQRFAGAGAAAGLFGLPPPAPAASNGEFAGSREASSVSDPASAMKDANAKKRKAPAVAKGKGKESSAQAGDQKDPDAKRCKTEGAEGKKEESPVKPKSEQAGSDSSVEDGGQKPAGKGKNAKPVEPPKDYVHVRARRGQATDSHSLAERVRRERISQRMKVLQDLVPGCNKVIGKALMLDEIINYVQSLQRQVEFLSMKLATVNPLDFSNLPTLLQKDMFQACGPSASSVFSLESSSSGFPFSDQGDVFQSFVPNGLENQCGLNPLDLALSQATNAPYAFQDGTPSTNLQQRNFWEDDLQSVFHIDNGQSQENGGVSAQSFHERRCGDRLDDAAMAKGLQVQSERASELIGGRCPWAVGACASVAVRLARRRRRGDLLYRCMARPVLDIYLRRGSQWKTILLGGQLRMVGKKRIPWITPFLDRLGETEEARV</sequence>
<dbReference type="PANTHER" id="PTHR12565">
    <property type="entry name" value="STEROL REGULATORY ELEMENT-BINDING PROTEIN"/>
    <property type="match status" value="1"/>
</dbReference>
<dbReference type="InterPro" id="IPR036638">
    <property type="entry name" value="HLH_DNA-bd_sf"/>
</dbReference>
<dbReference type="SUPFAM" id="SSF47459">
    <property type="entry name" value="HLH, helix-loop-helix DNA-binding domain"/>
    <property type="match status" value="1"/>
</dbReference>
<evidence type="ECO:0000256" key="3">
    <source>
        <dbReference type="ARBA" id="ARBA00023015"/>
    </source>
</evidence>
<protein>
    <submittedName>
        <fullName evidence="8">Transcription factor bHLH78-like</fullName>
    </submittedName>
</protein>
<gene>
    <name evidence="8" type="ORF">C2845_PM14G18630</name>
</gene>
<dbReference type="GO" id="GO:0003700">
    <property type="term" value="F:DNA-binding transcription factor activity"/>
    <property type="evidence" value="ECO:0007669"/>
    <property type="project" value="TreeGrafter"/>
</dbReference>
<dbReference type="PROSITE" id="PS50888">
    <property type="entry name" value="BHLH"/>
    <property type="match status" value="1"/>
</dbReference>
<dbReference type="PANTHER" id="PTHR12565:SF169">
    <property type="entry name" value="OS08G0524800 PROTEIN"/>
    <property type="match status" value="1"/>
</dbReference>
<dbReference type="InterPro" id="IPR024097">
    <property type="entry name" value="bHLH_ZIP_TF"/>
</dbReference>
<evidence type="ECO:0000313" key="8">
    <source>
        <dbReference type="EMBL" id="RLM60329.1"/>
    </source>
</evidence>
<evidence type="ECO:0000256" key="2">
    <source>
        <dbReference type="ARBA" id="ARBA00005510"/>
    </source>
</evidence>
<dbReference type="GO" id="GO:0046983">
    <property type="term" value="F:protein dimerization activity"/>
    <property type="evidence" value="ECO:0007669"/>
    <property type="project" value="InterPro"/>
</dbReference>
<keyword evidence="3" id="KW-0805">Transcription regulation</keyword>
<feature type="region of interest" description="Disordered" evidence="6">
    <location>
        <begin position="91"/>
        <end position="193"/>
    </location>
</feature>
<feature type="compositionally biased region" description="Basic and acidic residues" evidence="6">
    <location>
        <begin position="138"/>
        <end position="165"/>
    </location>
</feature>
<reference evidence="9" key="1">
    <citation type="journal article" date="2019" name="Nat. Commun.">
        <title>The genome of broomcorn millet.</title>
        <authorList>
            <person name="Zou C."/>
            <person name="Miki D."/>
            <person name="Li D."/>
            <person name="Tang Q."/>
            <person name="Xiao L."/>
            <person name="Rajput S."/>
            <person name="Deng P."/>
            <person name="Jia W."/>
            <person name="Huang R."/>
            <person name="Zhang M."/>
            <person name="Sun Y."/>
            <person name="Hu J."/>
            <person name="Fu X."/>
            <person name="Schnable P.S."/>
            <person name="Li F."/>
            <person name="Zhang H."/>
            <person name="Feng B."/>
            <person name="Zhu X."/>
            <person name="Liu R."/>
            <person name="Schnable J.C."/>
            <person name="Zhu J.-K."/>
            <person name="Zhang H."/>
        </authorList>
    </citation>
    <scope>NUCLEOTIDE SEQUENCE [LARGE SCALE GENOMIC DNA]</scope>
</reference>
<evidence type="ECO:0000256" key="6">
    <source>
        <dbReference type="SAM" id="MobiDB-lite"/>
    </source>
</evidence>
<name>A0A3L6PMB3_PANMI</name>
<comment type="similarity">
    <text evidence="2">Belongs to the bHLH protein family.</text>
</comment>
<comment type="subcellular location">
    <subcellularLocation>
        <location evidence="1">Nucleus</location>
    </subcellularLocation>
</comment>
<dbReference type="InterPro" id="IPR011598">
    <property type="entry name" value="bHLH_dom"/>
</dbReference>
<dbReference type="GO" id="GO:0005634">
    <property type="term" value="C:nucleus"/>
    <property type="evidence" value="ECO:0007669"/>
    <property type="project" value="UniProtKB-SubCell"/>
</dbReference>
<keyword evidence="4" id="KW-0804">Transcription</keyword>
<dbReference type="SMART" id="SM00353">
    <property type="entry name" value="HLH"/>
    <property type="match status" value="1"/>
</dbReference>
<dbReference type="Gene3D" id="4.10.280.10">
    <property type="entry name" value="Helix-loop-helix DNA-binding domain"/>
    <property type="match status" value="1"/>
</dbReference>
<evidence type="ECO:0000256" key="4">
    <source>
        <dbReference type="ARBA" id="ARBA00023163"/>
    </source>
</evidence>
<dbReference type="CDD" id="cd18919">
    <property type="entry name" value="bHLH_AtBPE_like"/>
    <property type="match status" value="1"/>
</dbReference>
<evidence type="ECO:0000313" key="9">
    <source>
        <dbReference type="Proteomes" id="UP000275267"/>
    </source>
</evidence>
<feature type="domain" description="BHLH" evidence="7">
    <location>
        <begin position="206"/>
        <end position="256"/>
    </location>
</feature>
<keyword evidence="9" id="KW-1185">Reference proteome</keyword>
<dbReference type="AlphaFoldDB" id="A0A3L6PMB3"/>
<dbReference type="EMBL" id="PQIB02000016">
    <property type="protein sequence ID" value="RLM60329.1"/>
    <property type="molecule type" value="Genomic_DNA"/>
</dbReference>
<organism evidence="8 9">
    <name type="scientific">Panicum miliaceum</name>
    <name type="common">Proso millet</name>
    <name type="synonym">Broomcorn millet</name>
    <dbReference type="NCBI Taxonomy" id="4540"/>
    <lineage>
        <taxon>Eukaryota</taxon>
        <taxon>Viridiplantae</taxon>
        <taxon>Streptophyta</taxon>
        <taxon>Embryophyta</taxon>
        <taxon>Tracheophyta</taxon>
        <taxon>Spermatophyta</taxon>
        <taxon>Magnoliopsida</taxon>
        <taxon>Liliopsida</taxon>
        <taxon>Poales</taxon>
        <taxon>Poaceae</taxon>
        <taxon>PACMAD clade</taxon>
        <taxon>Panicoideae</taxon>
        <taxon>Panicodae</taxon>
        <taxon>Paniceae</taxon>
        <taxon>Panicinae</taxon>
        <taxon>Panicum</taxon>
        <taxon>Panicum sect. Panicum</taxon>
    </lineage>
</organism>
<evidence type="ECO:0000259" key="7">
    <source>
        <dbReference type="PROSITE" id="PS50888"/>
    </source>
</evidence>
<evidence type="ECO:0000256" key="5">
    <source>
        <dbReference type="ARBA" id="ARBA00023242"/>
    </source>
</evidence>
<accession>A0A3L6PMB3</accession>
<dbReference type="Proteomes" id="UP000275267">
    <property type="component" value="Unassembled WGS sequence"/>
</dbReference>